<dbReference type="GO" id="GO:0009099">
    <property type="term" value="P:L-valine biosynthetic process"/>
    <property type="evidence" value="ECO:0007669"/>
    <property type="project" value="TreeGrafter"/>
</dbReference>
<evidence type="ECO:0000256" key="1">
    <source>
        <dbReference type="ARBA" id="ARBA00007812"/>
    </source>
</evidence>
<evidence type="ECO:0000313" key="7">
    <source>
        <dbReference type="EMBL" id="OWT59254.1"/>
    </source>
</evidence>
<name>A0A225MD68_9BURK</name>
<dbReference type="SUPFAM" id="SSF52467">
    <property type="entry name" value="DHS-like NAD/FAD-binding domain"/>
    <property type="match status" value="1"/>
</dbReference>
<keyword evidence="8" id="KW-1185">Reference proteome</keyword>
<sequence>MSETVGRTYGDVIIDSMWRGGVDALFFTSGSDIMFYQEAVARQNAEQESGIKLYTMTHEIVSLNAAMGYSAVSGRPVATAAHVAVGTLNYGSAIHGASRSRLPIIITAGIPPTATPGTIDGCIDAANFYTQQVPDQNGIVRQYMKWEHVLAYQDNPGTVFGRGIQIAMTEPRGPVYVSLPREIQMAAKREPSYASSSQLGVPLVSEPSDDAMNTVIDRCLNAQRPVIVVGLGGRDEESVAELERFADYFGIPVLDGRLFSYQCLDFDHPLYRRKGDMSNADLVFVLESDIPWLPGAPTSPSSDASIIVIDHDPLISHVPMVDFPASMRLVTDTKHFVRKALRMAEARLTAPETAALKQRREKAVIDVSAHRKSVFDEASARFRTDVIDPVWASLIVASVIPDDAVVFDDTIDSAPVRRFLKVSGPAQYFHRPSSSGGWGIGAALGAKLALPDRTVVMISGDGFYMFGVPTCALWAARLYKAPFLSIVFQNDSYNTGTEHTAKHYPNGYAEAAGFPGGYLDSPVDFAVEATASGAYGENVTEAEMLEPALRRGLEAVKNGRCAVISIKVPKLLQLPPRA</sequence>
<dbReference type="InterPro" id="IPR012001">
    <property type="entry name" value="Thiamin_PyroP_enz_TPP-bd_dom"/>
</dbReference>
<dbReference type="GO" id="GO:0000287">
    <property type="term" value="F:magnesium ion binding"/>
    <property type="evidence" value="ECO:0007669"/>
    <property type="project" value="InterPro"/>
</dbReference>
<dbReference type="Pfam" id="PF02776">
    <property type="entry name" value="TPP_enzyme_N"/>
    <property type="match status" value="1"/>
</dbReference>
<dbReference type="PANTHER" id="PTHR18968">
    <property type="entry name" value="THIAMINE PYROPHOSPHATE ENZYMES"/>
    <property type="match status" value="1"/>
</dbReference>
<dbReference type="EMBL" id="NJIH01000007">
    <property type="protein sequence ID" value="OWT59254.1"/>
    <property type="molecule type" value="Genomic_DNA"/>
</dbReference>
<dbReference type="Pfam" id="PF00205">
    <property type="entry name" value="TPP_enzyme_M"/>
    <property type="match status" value="1"/>
</dbReference>
<dbReference type="GO" id="GO:0050660">
    <property type="term" value="F:flavin adenine dinucleotide binding"/>
    <property type="evidence" value="ECO:0007669"/>
    <property type="project" value="TreeGrafter"/>
</dbReference>
<accession>A0A225MD68</accession>
<dbReference type="Proteomes" id="UP000214603">
    <property type="component" value="Unassembled WGS sequence"/>
</dbReference>
<dbReference type="OrthoDB" id="2443624at2"/>
<dbReference type="AlphaFoldDB" id="A0A225MD68"/>
<dbReference type="CDD" id="cd07035">
    <property type="entry name" value="TPP_PYR_POX_like"/>
    <property type="match status" value="1"/>
</dbReference>
<dbReference type="RefSeq" id="WP_088603984.1">
    <property type="nucleotide sequence ID" value="NZ_NJIH01000007.1"/>
</dbReference>
<evidence type="ECO:0000313" key="8">
    <source>
        <dbReference type="Proteomes" id="UP000214603"/>
    </source>
</evidence>
<dbReference type="GO" id="GO:0030976">
    <property type="term" value="F:thiamine pyrophosphate binding"/>
    <property type="evidence" value="ECO:0007669"/>
    <property type="project" value="InterPro"/>
</dbReference>
<dbReference type="Pfam" id="PF02775">
    <property type="entry name" value="TPP_enzyme_C"/>
    <property type="match status" value="1"/>
</dbReference>
<dbReference type="CDD" id="cd02002">
    <property type="entry name" value="TPP_BFDC"/>
    <property type="match status" value="1"/>
</dbReference>
<dbReference type="InterPro" id="IPR012000">
    <property type="entry name" value="Thiamin_PyroP_enz_cen_dom"/>
</dbReference>
<dbReference type="Gene3D" id="3.40.50.1220">
    <property type="entry name" value="TPP-binding domain"/>
    <property type="match status" value="1"/>
</dbReference>
<dbReference type="InterPro" id="IPR045229">
    <property type="entry name" value="TPP_enz"/>
</dbReference>
<evidence type="ECO:0008006" key="9">
    <source>
        <dbReference type="Google" id="ProtNLM"/>
    </source>
</evidence>
<feature type="domain" description="Thiamine pyrophosphate enzyme TPP-binding" evidence="5">
    <location>
        <begin position="417"/>
        <end position="565"/>
    </location>
</feature>
<protein>
    <recommendedName>
        <fullName evidence="9">Acetolactate synthase</fullName>
    </recommendedName>
</protein>
<comment type="similarity">
    <text evidence="1 3">Belongs to the TPP enzyme family.</text>
</comment>
<evidence type="ECO:0000256" key="3">
    <source>
        <dbReference type="RuleBase" id="RU362132"/>
    </source>
</evidence>
<dbReference type="InterPro" id="IPR029035">
    <property type="entry name" value="DHS-like_NAD/FAD-binding_dom"/>
</dbReference>
<dbReference type="GO" id="GO:0003984">
    <property type="term" value="F:acetolactate synthase activity"/>
    <property type="evidence" value="ECO:0007669"/>
    <property type="project" value="TreeGrafter"/>
</dbReference>
<evidence type="ECO:0000259" key="6">
    <source>
        <dbReference type="Pfam" id="PF02776"/>
    </source>
</evidence>
<feature type="domain" description="Thiamine pyrophosphate enzyme central" evidence="4">
    <location>
        <begin position="214"/>
        <end position="338"/>
    </location>
</feature>
<dbReference type="SUPFAM" id="SSF52518">
    <property type="entry name" value="Thiamin diphosphate-binding fold (THDP-binding)"/>
    <property type="match status" value="2"/>
</dbReference>
<dbReference type="InterPro" id="IPR011766">
    <property type="entry name" value="TPP_enzyme_TPP-bd"/>
</dbReference>
<reference evidence="8" key="1">
    <citation type="submission" date="2017-06" db="EMBL/GenBank/DDBJ databases">
        <title>Herbaspirillum phytohormonus sp. nov., isolated from the root nodule of Robinia pseudoacacia in lead-zinc mine.</title>
        <authorList>
            <person name="Fan M."/>
            <person name="Lin Y."/>
        </authorList>
    </citation>
    <scope>NUCLEOTIDE SEQUENCE [LARGE SCALE GENOMIC DNA]</scope>
    <source>
        <strain evidence="8">SC-089</strain>
    </source>
</reference>
<proteinExistence type="inferred from homology"/>
<gene>
    <name evidence="7" type="ORF">CEY11_13845</name>
</gene>
<dbReference type="GO" id="GO:0009097">
    <property type="term" value="P:isoleucine biosynthetic process"/>
    <property type="evidence" value="ECO:0007669"/>
    <property type="project" value="TreeGrafter"/>
</dbReference>
<dbReference type="GO" id="GO:0005948">
    <property type="term" value="C:acetolactate synthase complex"/>
    <property type="evidence" value="ECO:0007669"/>
    <property type="project" value="TreeGrafter"/>
</dbReference>
<dbReference type="PANTHER" id="PTHR18968:SF13">
    <property type="entry name" value="ACETOLACTATE SYNTHASE CATALYTIC SUBUNIT, MITOCHONDRIAL"/>
    <property type="match status" value="1"/>
</dbReference>
<evidence type="ECO:0000259" key="4">
    <source>
        <dbReference type="Pfam" id="PF00205"/>
    </source>
</evidence>
<dbReference type="InterPro" id="IPR029061">
    <property type="entry name" value="THDP-binding"/>
</dbReference>
<evidence type="ECO:0000256" key="2">
    <source>
        <dbReference type="ARBA" id="ARBA00023052"/>
    </source>
</evidence>
<feature type="domain" description="Thiamine pyrophosphate enzyme N-terminal TPP-binding" evidence="6">
    <location>
        <begin position="8"/>
        <end position="117"/>
    </location>
</feature>
<organism evidence="7 8">
    <name type="scientific">Candidimonas nitroreducens</name>
    <dbReference type="NCBI Taxonomy" id="683354"/>
    <lineage>
        <taxon>Bacteria</taxon>
        <taxon>Pseudomonadati</taxon>
        <taxon>Pseudomonadota</taxon>
        <taxon>Betaproteobacteria</taxon>
        <taxon>Burkholderiales</taxon>
        <taxon>Alcaligenaceae</taxon>
        <taxon>Candidimonas</taxon>
    </lineage>
</organism>
<dbReference type="Gene3D" id="3.40.50.970">
    <property type="match status" value="2"/>
</dbReference>
<comment type="caution">
    <text evidence="7">The sequence shown here is derived from an EMBL/GenBank/DDBJ whole genome shotgun (WGS) entry which is preliminary data.</text>
</comment>
<keyword evidence="2 3" id="KW-0786">Thiamine pyrophosphate</keyword>
<evidence type="ECO:0000259" key="5">
    <source>
        <dbReference type="Pfam" id="PF02775"/>
    </source>
</evidence>